<protein>
    <submittedName>
        <fullName evidence="1">Uncharacterized protein</fullName>
    </submittedName>
</protein>
<name>A0A7J8WTE9_GOSAI</name>
<comment type="caution">
    <text evidence="1">The sequence shown here is derived from an EMBL/GenBank/DDBJ whole genome shotgun (WGS) entry which is preliminary data.</text>
</comment>
<gene>
    <name evidence="1" type="ORF">Goari_019691</name>
</gene>
<organism evidence="1 2">
    <name type="scientific">Gossypium aridum</name>
    <name type="common">American cotton</name>
    <name type="synonym">Erioxylum aridum</name>
    <dbReference type="NCBI Taxonomy" id="34290"/>
    <lineage>
        <taxon>Eukaryota</taxon>
        <taxon>Viridiplantae</taxon>
        <taxon>Streptophyta</taxon>
        <taxon>Embryophyta</taxon>
        <taxon>Tracheophyta</taxon>
        <taxon>Spermatophyta</taxon>
        <taxon>Magnoliopsida</taxon>
        <taxon>eudicotyledons</taxon>
        <taxon>Gunneridae</taxon>
        <taxon>Pentapetalae</taxon>
        <taxon>rosids</taxon>
        <taxon>malvids</taxon>
        <taxon>Malvales</taxon>
        <taxon>Malvaceae</taxon>
        <taxon>Malvoideae</taxon>
        <taxon>Gossypium</taxon>
    </lineage>
</organism>
<dbReference type="EMBL" id="JABFAA010000003">
    <property type="protein sequence ID" value="MBA0678337.1"/>
    <property type="molecule type" value="Genomic_DNA"/>
</dbReference>
<dbReference type="Proteomes" id="UP000593577">
    <property type="component" value="Unassembled WGS sequence"/>
</dbReference>
<keyword evidence="2" id="KW-1185">Reference proteome</keyword>
<evidence type="ECO:0000313" key="2">
    <source>
        <dbReference type="Proteomes" id="UP000593577"/>
    </source>
</evidence>
<sequence length="122" mass="13990">FALGEEYSNAKLVQKVLRSLLEHFIIKVIATKDAKDNNSKRIDELIVSLQMFRINGYDHTQVGCANALKNKMPLFIAWSDDASTSEHDEDEAILDKWDNVCKINVRLIDDNSIMIHENCRIL</sequence>
<feature type="non-terminal residue" evidence="1">
    <location>
        <position position="122"/>
    </location>
</feature>
<dbReference type="AlphaFoldDB" id="A0A7J8WTE9"/>
<evidence type="ECO:0000313" key="1">
    <source>
        <dbReference type="EMBL" id="MBA0678337.1"/>
    </source>
</evidence>
<proteinExistence type="predicted"/>
<accession>A0A7J8WTE9</accession>
<reference evidence="1 2" key="1">
    <citation type="journal article" date="2019" name="Genome Biol. Evol.">
        <title>Insights into the evolution of the New World diploid cottons (Gossypium, subgenus Houzingenia) based on genome sequencing.</title>
        <authorList>
            <person name="Grover C.E."/>
            <person name="Arick M.A. 2nd"/>
            <person name="Thrash A."/>
            <person name="Conover J.L."/>
            <person name="Sanders W.S."/>
            <person name="Peterson D.G."/>
            <person name="Frelichowski J.E."/>
            <person name="Scheffler J.A."/>
            <person name="Scheffler B.E."/>
            <person name="Wendel J.F."/>
        </authorList>
    </citation>
    <scope>NUCLEOTIDE SEQUENCE [LARGE SCALE GENOMIC DNA]</scope>
    <source>
        <strain evidence="1">185</strain>
        <tissue evidence="1">Leaf</tissue>
    </source>
</reference>